<proteinExistence type="predicted"/>
<dbReference type="EMBL" id="JAUOEL010000016">
    <property type="protein sequence ID" value="MDO5977238.1"/>
    <property type="molecule type" value="Genomic_DNA"/>
</dbReference>
<keyword evidence="2" id="KW-1185">Reference proteome</keyword>
<accession>A0ABT8WVN4</accession>
<sequence>MLSKKGIAVMAYGCESKPLVKYKSIGSGTKCKYLIPIKADLILKFRIGNGLTCVLQKEACNENFKL</sequence>
<name>A0ABT8WVN4_9FLAO</name>
<gene>
    <name evidence="1" type="ORF">Q4Q40_23845</name>
</gene>
<protein>
    <submittedName>
        <fullName evidence="1">Uncharacterized protein</fullName>
    </submittedName>
</protein>
<evidence type="ECO:0000313" key="2">
    <source>
        <dbReference type="Proteomes" id="UP001176806"/>
    </source>
</evidence>
<comment type="caution">
    <text evidence="1">The sequence shown here is derived from an EMBL/GenBank/DDBJ whole genome shotgun (WGS) entry which is preliminary data.</text>
</comment>
<evidence type="ECO:0000313" key="1">
    <source>
        <dbReference type="EMBL" id="MDO5977238.1"/>
    </source>
</evidence>
<organism evidence="1 2">
    <name type="scientific">Flavivirga jejuensis</name>
    <dbReference type="NCBI Taxonomy" id="870487"/>
    <lineage>
        <taxon>Bacteria</taxon>
        <taxon>Pseudomonadati</taxon>
        <taxon>Bacteroidota</taxon>
        <taxon>Flavobacteriia</taxon>
        <taxon>Flavobacteriales</taxon>
        <taxon>Flavobacteriaceae</taxon>
        <taxon>Flavivirga</taxon>
    </lineage>
</organism>
<reference evidence="1" key="1">
    <citation type="submission" date="2023-07" db="EMBL/GenBank/DDBJ databases">
        <title>Two novel species in the genus Flavivirga.</title>
        <authorList>
            <person name="Kwon K."/>
        </authorList>
    </citation>
    <scope>NUCLEOTIDE SEQUENCE</scope>
    <source>
        <strain evidence="1">KACC 14158</strain>
    </source>
</reference>
<dbReference type="Proteomes" id="UP001176806">
    <property type="component" value="Unassembled WGS sequence"/>
</dbReference>
<dbReference type="RefSeq" id="WP_303304567.1">
    <property type="nucleotide sequence ID" value="NZ_BAABDA010000053.1"/>
</dbReference>